<evidence type="ECO:0000256" key="4">
    <source>
        <dbReference type="ARBA" id="ARBA00022475"/>
    </source>
</evidence>
<keyword evidence="4 12" id="KW-1003">Cell membrane</keyword>
<evidence type="ECO:0000256" key="10">
    <source>
        <dbReference type="ARBA" id="ARBA00034269"/>
    </source>
</evidence>
<keyword evidence="3 12" id="KW-0813">Transport</keyword>
<comment type="subcellular location">
    <subcellularLocation>
        <location evidence="1">Cell membrane</location>
        <topology evidence="1">Multi-pass membrane protein</topology>
    </subcellularLocation>
    <subcellularLocation>
        <location evidence="12">Membrane</location>
        <topology evidence="12">Multi-pass membrane protein</topology>
    </subcellularLocation>
</comment>
<dbReference type="GO" id="GO:0000287">
    <property type="term" value="F:magnesium ion binding"/>
    <property type="evidence" value="ECO:0007669"/>
    <property type="project" value="TreeGrafter"/>
</dbReference>
<evidence type="ECO:0000313" key="13">
    <source>
        <dbReference type="EMBL" id="SDL35599.1"/>
    </source>
</evidence>
<dbReference type="InterPro" id="IPR045861">
    <property type="entry name" value="CorA_cytoplasmic_dom"/>
</dbReference>
<dbReference type="SUPFAM" id="SSF143865">
    <property type="entry name" value="CorA soluble domain-like"/>
    <property type="match status" value="1"/>
</dbReference>
<comment type="function">
    <text evidence="11">Mediates influx of magnesium ions. Alternates between open and closed states. Activated by low cytoplasmic Mg(2+) levels. Inactive when cytoplasmic Mg(2+) levels are high.</text>
</comment>
<dbReference type="GO" id="GO:0015095">
    <property type="term" value="F:magnesium ion transmembrane transporter activity"/>
    <property type="evidence" value="ECO:0007669"/>
    <property type="project" value="UniProtKB-UniRule"/>
</dbReference>
<dbReference type="GO" id="GO:0050897">
    <property type="term" value="F:cobalt ion binding"/>
    <property type="evidence" value="ECO:0007669"/>
    <property type="project" value="TreeGrafter"/>
</dbReference>
<accession>A0A1G9JDD8</accession>
<dbReference type="GO" id="GO:0015087">
    <property type="term" value="F:cobalt ion transmembrane transporter activity"/>
    <property type="evidence" value="ECO:0007669"/>
    <property type="project" value="UniProtKB-UniRule"/>
</dbReference>
<evidence type="ECO:0000256" key="7">
    <source>
        <dbReference type="ARBA" id="ARBA00022989"/>
    </source>
</evidence>
<protein>
    <recommendedName>
        <fullName evidence="12">Magnesium transport protein CorA</fullName>
    </recommendedName>
</protein>
<dbReference type="SUPFAM" id="SSF144083">
    <property type="entry name" value="Magnesium transport protein CorA, transmembrane region"/>
    <property type="match status" value="1"/>
</dbReference>
<keyword evidence="5 12" id="KW-0812">Transmembrane</keyword>
<dbReference type="EMBL" id="FNGA01000004">
    <property type="protein sequence ID" value="SDL35599.1"/>
    <property type="molecule type" value="Genomic_DNA"/>
</dbReference>
<evidence type="ECO:0000256" key="3">
    <source>
        <dbReference type="ARBA" id="ARBA00022448"/>
    </source>
</evidence>
<dbReference type="CDD" id="cd12828">
    <property type="entry name" value="TmCorA-like_1"/>
    <property type="match status" value="1"/>
</dbReference>
<evidence type="ECO:0000313" key="14">
    <source>
        <dbReference type="Proteomes" id="UP000199053"/>
    </source>
</evidence>
<evidence type="ECO:0000256" key="5">
    <source>
        <dbReference type="ARBA" id="ARBA00022692"/>
    </source>
</evidence>
<dbReference type="InterPro" id="IPR045863">
    <property type="entry name" value="CorA_TM1_TM2"/>
</dbReference>
<dbReference type="RefSeq" id="WP_092162091.1">
    <property type="nucleotide sequence ID" value="NZ_FNGA01000004.1"/>
</dbReference>
<dbReference type="Pfam" id="PF01544">
    <property type="entry name" value="CorA"/>
    <property type="match status" value="1"/>
</dbReference>
<organism evidence="13 14">
    <name type="scientific">Maridesulfovibrio ferrireducens</name>
    <dbReference type="NCBI Taxonomy" id="246191"/>
    <lineage>
        <taxon>Bacteria</taxon>
        <taxon>Pseudomonadati</taxon>
        <taxon>Thermodesulfobacteriota</taxon>
        <taxon>Desulfovibrionia</taxon>
        <taxon>Desulfovibrionales</taxon>
        <taxon>Desulfovibrionaceae</taxon>
        <taxon>Maridesulfovibrio</taxon>
    </lineage>
</organism>
<dbReference type="InterPro" id="IPR004488">
    <property type="entry name" value="Mg/Co-transport_prot_CorA"/>
</dbReference>
<evidence type="ECO:0000256" key="1">
    <source>
        <dbReference type="ARBA" id="ARBA00004651"/>
    </source>
</evidence>
<proteinExistence type="inferred from homology"/>
<feature type="transmembrane region" description="Helical" evidence="12">
    <location>
        <begin position="328"/>
        <end position="348"/>
    </location>
</feature>
<sequence>MARFLKNFDQKAGKSPGSLIFIGQQRMDEPRLRIIDYDSQTLRKEFIKTIDEVGPIKETNTTSWFNIDGLHDSELVKRVGEKFDLPSLMLEDIQDTGQRPKIEEYQDHLFITMKMLFLNEDQTEVWSEQLSAILTPNYLITFQERPGDVFEPVRNRITKPSGKIRTRGTDYLLYALLDCVLENYLKVIEKMGERIEDMEEEVLENPVPELLEEINLYRREIAYVRKAVRPVREIISKLKNLDSEIINPETMPYLRDLSSLEEQAVDSAEIYKEMLADLFSTYNMAIGSKLNEIMKFLTIFATIFIPLTFLAGIYGMNFESMPELHYKYGYHVLLGVMAVVVVGMLFYFKKRKWI</sequence>
<reference evidence="14" key="1">
    <citation type="submission" date="2016-10" db="EMBL/GenBank/DDBJ databases">
        <authorList>
            <person name="Varghese N."/>
            <person name="Submissions S."/>
        </authorList>
    </citation>
    <scope>NUCLEOTIDE SEQUENCE [LARGE SCALE GENOMIC DNA]</scope>
    <source>
        <strain evidence="14">DSM 16995</strain>
    </source>
</reference>
<dbReference type="Gene3D" id="3.30.460.20">
    <property type="entry name" value="CorA soluble domain-like"/>
    <property type="match status" value="1"/>
</dbReference>
<dbReference type="Proteomes" id="UP000199053">
    <property type="component" value="Unassembled WGS sequence"/>
</dbReference>
<evidence type="ECO:0000256" key="9">
    <source>
        <dbReference type="ARBA" id="ARBA00023136"/>
    </source>
</evidence>
<evidence type="ECO:0000256" key="8">
    <source>
        <dbReference type="ARBA" id="ARBA00023065"/>
    </source>
</evidence>
<dbReference type="FunFam" id="1.20.58.340:FF:000004">
    <property type="entry name" value="Magnesium transport protein CorA"/>
    <property type="match status" value="1"/>
</dbReference>
<keyword evidence="8 12" id="KW-0406">Ion transport</keyword>
<dbReference type="Gene3D" id="1.20.58.340">
    <property type="entry name" value="Magnesium transport protein CorA, transmembrane region"/>
    <property type="match status" value="2"/>
</dbReference>
<evidence type="ECO:0000256" key="11">
    <source>
        <dbReference type="ARBA" id="ARBA00045497"/>
    </source>
</evidence>
<keyword evidence="7 12" id="KW-1133">Transmembrane helix</keyword>
<dbReference type="NCBIfam" id="TIGR00383">
    <property type="entry name" value="corA"/>
    <property type="match status" value="1"/>
</dbReference>
<comment type="catalytic activity">
    <reaction evidence="10">
        <text>Mg(2+)(in) = Mg(2+)(out)</text>
        <dbReference type="Rhea" id="RHEA:29827"/>
        <dbReference type="ChEBI" id="CHEBI:18420"/>
    </reaction>
</comment>
<dbReference type="STRING" id="246191.SAMN05660337_2752"/>
<dbReference type="PANTHER" id="PTHR46494:SF1">
    <property type="entry name" value="CORA FAMILY METAL ION TRANSPORTER (EUROFUNG)"/>
    <property type="match status" value="1"/>
</dbReference>
<dbReference type="InterPro" id="IPR002523">
    <property type="entry name" value="MgTranspt_CorA/ZnTranspt_ZntB"/>
</dbReference>
<dbReference type="OrthoDB" id="9803416at2"/>
<dbReference type="AlphaFoldDB" id="A0A1G9JDD8"/>
<evidence type="ECO:0000256" key="2">
    <source>
        <dbReference type="ARBA" id="ARBA00009765"/>
    </source>
</evidence>
<keyword evidence="14" id="KW-1185">Reference proteome</keyword>
<evidence type="ECO:0000256" key="12">
    <source>
        <dbReference type="RuleBase" id="RU362010"/>
    </source>
</evidence>
<dbReference type="GO" id="GO:0005886">
    <property type="term" value="C:plasma membrane"/>
    <property type="evidence" value="ECO:0007669"/>
    <property type="project" value="UniProtKB-SubCell"/>
</dbReference>
<dbReference type="PANTHER" id="PTHR46494">
    <property type="entry name" value="CORA FAMILY METAL ION TRANSPORTER (EUROFUNG)"/>
    <property type="match status" value="1"/>
</dbReference>
<keyword evidence="6 12" id="KW-0460">Magnesium</keyword>
<comment type="similarity">
    <text evidence="2 12">Belongs to the CorA metal ion transporter (MIT) (TC 1.A.35) family.</text>
</comment>
<feature type="transmembrane region" description="Helical" evidence="12">
    <location>
        <begin position="296"/>
        <end position="316"/>
    </location>
</feature>
<gene>
    <name evidence="12" type="primary">corA</name>
    <name evidence="13" type="ORF">SAMN05660337_2752</name>
</gene>
<keyword evidence="9 12" id="KW-0472">Membrane</keyword>
<name>A0A1G9JDD8_9BACT</name>
<evidence type="ECO:0000256" key="6">
    <source>
        <dbReference type="ARBA" id="ARBA00022842"/>
    </source>
</evidence>